<proteinExistence type="inferred from homology"/>
<evidence type="ECO:0000313" key="4">
    <source>
        <dbReference type="EMBL" id="MCL7024286.1"/>
    </source>
</evidence>
<name>A0AA41RTN3_PAPNU</name>
<dbReference type="Pfam" id="PF00026">
    <property type="entry name" value="Asp"/>
    <property type="match status" value="1"/>
</dbReference>
<dbReference type="InterPro" id="IPR021109">
    <property type="entry name" value="Peptidase_aspartic_dom_sf"/>
</dbReference>
<dbReference type="EMBL" id="JAJJMA010032783">
    <property type="protein sequence ID" value="MCL7024286.1"/>
    <property type="molecule type" value="Genomic_DNA"/>
</dbReference>
<dbReference type="InterPro" id="IPR008138">
    <property type="entry name" value="SapB_2"/>
</dbReference>
<evidence type="ECO:0000256" key="1">
    <source>
        <dbReference type="ARBA" id="ARBA00007447"/>
    </source>
</evidence>
<protein>
    <submittedName>
        <fullName evidence="4">Uncharacterized protein</fullName>
    </submittedName>
</protein>
<dbReference type="Pfam" id="PF03489">
    <property type="entry name" value="SapB_2"/>
    <property type="match status" value="1"/>
</dbReference>
<evidence type="ECO:0000259" key="2">
    <source>
        <dbReference type="Pfam" id="PF00026"/>
    </source>
</evidence>
<dbReference type="InterPro" id="IPR001461">
    <property type="entry name" value="Aspartic_peptidase_A1"/>
</dbReference>
<organism evidence="4 5">
    <name type="scientific">Papaver nudicaule</name>
    <name type="common">Iceland poppy</name>
    <dbReference type="NCBI Taxonomy" id="74823"/>
    <lineage>
        <taxon>Eukaryota</taxon>
        <taxon>Viridiplantae</taxon>
        <taxon>Streptophyta</taxon>
        <taxon>Embryophyta</taxon>
        <taxon>Tracheophyta</taxon>
        <taxon>Spermatophyta</taxon>
        <taxon>Magnoliopsida</taxon>
        <taxon>Ranunculales</taxon>
        <taxon>Papaveraceae</taxon>
        <taxon>Papaveroideae</taxon>
        <taxon>Papaver</taxon>
    </lineage>
</organism>
<feature type="domain" description="Peptidase A1" evidence="2">
    <location>
        <begin position="1"/>
        <end position="52"/>
    </location>
</feature>
<keyword evidence="5" id="KW-1185">Reference proteome</keyword>
<accession>A0AA41RTN3</accession>
<dbReference type="AlphaFoldDB" id="A0AA41RTN3"/>
<dbReference type="GO" id="GO:0004190">
    <property type="term" value="F:aspartic-type endopeptidase activity"/>
    <property type="evidence" value="ECO:0007669"/>
    <property type="project" value="InterPro"/>
</dbReference>
<dbReference type="Gene3D" id="2.40.70.10">
    <property type="entry name" value="Acid Proteases"/>
    <property type="match status" value="1"/>
</dbReference>
<evidence type="ECO:0000313" key="5">
    <source>
        <dbReference type="Proteomes" id="UP001177140"/>
    </source>
</evidence>
<feature type="domain" description="Saposin B type region 2" evidence="3">
    <location>
        <begin position="53"/>
        <end position="72"/>
    </location>
</feature>
<dbReference type="PANTHER" id="PTHR47966:SF54">
    <property type="entry name" value="ASPARTIC PROTEINASE"/>
    <property type="match status" value="1"/>
</dbReference>
<sequence length="73" mass="7321">FNMGDVLVGGKTTGFCSGGCKAIADSGMSLLAGPTTIITEINHAIGATGIVSQECKSVVAEYGEMIIALLASE</sequence>
<dbReference type="PANTHER" id="PTHR47966">
    <property type="entry name" value="BETA-SITE APP-CLEAVING ENZYME, ISOFORM A-RELATED"/>
    <property type="match status" value="1"/>
</dbReference>
<feature type="non-terminal residue" evidence="4">
    <location>
        <position position="73"/>
    </location>
</feature>
<reference evidence="4" key="1">
    <citation type="submission" date="2022-03" db="EMBL/GenBank/DDBJ databases">
        <title>A functionally conserved STORR gene fusion in Papaver species that diverged 16.8 million years ago.</title>
        <authorList>
            <person name="Catania T."/>
        </authorList>
    </citation>
    <scope>NUCLEOTIDE SEQUENCE</scope>
    <source>
        <strain evidence="4">S-191538</strain>
    </source>
</reference>
<dbReference type="InterPro" id="IPR033121">
    <property type="entry name" value="PEPTIDASE_A1"/>
</dbReference>
<gene>
    <name evidence="4" type="ORF">MKW94_010199</name>
</gene>
<comment type="caution">
    <text evidence="4">The sequence shown here is derived from an EMBL/GenBank/DDBJ whole genome shotgun (WGS) entry which is preliminary data.</text>
</comment>
<comment type="similarity">
    <text evidence="1">Belongs to the peptidase A1 family.</text>
</comment>
<dbReference type="SUPFAM" id="SSF50630">
    <property type="entry name" value="Acid proteases"/>
    <property type="match status" value="1"/>
</dbReference>
<dbReference type="GO" id="GO:0006508">
    <property type="term" value="P:proteolysis"/>
    <property type="evidence" value="ECO:0007669"/>
    <property type="project" value="InterPro"/>
</dbReference>
<evidence type="ECO:0000259" key="3">
    <source>
        <dbReference type="Pfam" id="PF03489"/>
    </source>
</evidence>
<feature type="non-terminal residue" evidence="4">
    <location>
        <position position="1"/>
    </location>
</feature>
<dbReference type="Proteomes" id="UP001177140">
    <property type="component" value="Unassembled WGS sequence"/>
</dbReference>